<dbReference type="Proteomes" id="UP000064189">
    <property type="component" value="Unassembled WGS sequence"/>
</dbReference>
<feature type="transmembrane region" description="Helical" evidence="1">
    <location>
        <begin position="67"/>
        <end position="87"/>
    </location>
</feature>
<proteinExistence type="predicted"/>
<organism evidence="2 3">
    <name type="scientific">Peribacillus simplex</name>
    <dbReference type="NCBI Taxonomy" id="1478"/>
    <lineage>
        <taxon>Bacteria</taxon>
        <taxon>Bacillati</taxon>
        <taxon>Bacillota</taxon>
        <taxon>Bacilli</taxon>
        <taxon>Bacillales</taxon>
        <taxon>Bacillaceae</taxon>
        <taxon>Peribacillus</taxon>
    </lineage>
</organism>
<reference evidence="2 3" key="1">
    <citation type="submission" date="2015-11" db="EMBL/GenBank/DDBJ databases">
        <title>Genome Sequence of Bacillus simplex strain VanAntwerpen2.</title>
        <authorList>
            <person name="Couger M.B."/>
        </authorList>
    </citation>
    <scope>NUCLEOTIDE SEQUENCE [LARGE SCALE GENOMIC DNA]</scope>
    <source>
        <strain evidence="2 3">VanAntwerpen02</strain>
    </source>
</reference>
<gene>
    <name evidence="2" type="ORF">AS888_05655</name>
</gene>
<sequence length="95" mass="10503">MDFLFSSYSSYVITFILLVTFVIALTKNKKRLAIACPLIFILLGIINLVSGLLIVGGFEGMAVSISGFVYLGLGAITQLINSLFIFYRTKDTHKF</sequence>
<evidence type="ECO:0000313" key="2">
    <source>
        <dbReference type="EMBL" id="KWW21963.1"/>
    </source>
</evidence>
<evidence type="ECO:0000313" key="3">
    <source>
        <dbReference type="Proteomes" id="UP000064189"/>
    </source>
</evidence>
<dbReference type="AlphaFoldDB" id="A0A109N1V4"/>
<accession>A0A109N1V4</accession>
<keyword evidence="1" id="KW-0812">Transmembrane</keyword>
<feature type="transmembrane region" description="Helical" evidence="1">
    <location>
        <begin position="6"/>
        <end position="25"/>
    </location>
</feature>
<dbReference type="RefSeq" id="WP_061140963.1">
    <property type="nucleotide sequence ID" value="NZ_LNNH01000010.1"/>
</dbReference>
<dbReference type="EMBL" id="LNNH01000010">
    <property type="protein sequence ID" value="KWW21963.1"/>
    <property type="molecule type" value="Genomic_DNA"/>
</dbReference>
<dbReference type="InterPro" id="IPR025434">
    <property type="entry name" value="YesK-like"/>
</dbReference>
<feature type="transmembrane region" description="Helical" evidence="1">
    <location>
        <begin position="32"/>
        <end position="55"/>
    </location>
</feature>
<protein>
    <recommendedName>
        <fullName evidence="4">YesK-like protein</fullName>
    </recommendedName>
</protein>
<name>A0A109N1V4_9BACI</name>
<evidence type="ECO:0008006" key="4">
    <source>
        <dbReference type="Google" id="ProtNLM"/>
    </source>
</evidence>
<keyword evidence="3" id="KW-1185">Reference proteome</keyword>
<keyword evidence="1" id="KW-1133">Transmembrane helix</keyword>
<evidence type="ECO:0000256" key="1">
    <source>
        <dbReference type="SAM" id="Phobius"/>
    </source>
</evidence>
<keyword evidence="1" id="KW-0472">Membrane</keyword>
<dbReference type="Pfam" id="PF14150">
    <property type="entry name" value="YesK"/>
    <property type="match status" value="1"/>
</dbReference>
<comment type="caution">
    <text evidence="2">The sequence shown here is derived from an EMBL/GenBank/DDBJ whole genome shotgun (WGS) entry which is preliminary data.</text>
</comment>